<dbReference type="GO" id="GO:0004672">
    <property type="term" value="F:protein kinase activity"/>
    <property type="evidence" value="ECO:0007669"/>
    <property type="project" value="InterPro"/>
</dbReference>
<evidence type="ECO:0000313" key="2">
    <source>
        <dbReference type="EMBL" id="QHS78973.1"/>
    </source>
</evidence>
<feature type="compositionally biased region" description="Basic residues" evidence="1">
    <location>
        <begin position="109"/>
        <end position="128"/>
    </location>
</feature>
<dbReference type="EMBL" id="MN740625">
    <property type="protein sequence ID" value="QHS78973.1"/>
    <property type="molecule type" value="Genomic_DNA"/>
</dbReference>
<accession>A0A6C0AHP0</accession>
<sequence length="128" mass="15017">MFVRTLTWLSTYMWFATHCVVHGDLTTGNLIVNGNYLFIIDFEPGPTRYVDRNTEDGRQAIITDLNDFVKSVQDMNKERVSNFMATSDNATLEARKNEILARLYQGGYRTRKRHSKRSKRKHSKRNRN</sequence>
<feature type="region of interest" description="Disordered" evidence="1">
    <location>
        <begin position="107"/>
        <end position="128"/>
    </location>
</feature>
<dbReference type="PROSITE" id="PS00109">
    <property type="entry name" value="PROTEIN_KINASE_TYR"/>
    <property type="match status" value="1"/>
</dbReference>
<dbReference type="Gene3D" id="3.90.1200.10">
    <property type="match status" value="1"/>
</dbReference>
<reference evidence="2" key="1">
    <citation type="journal article" date="2020" name="Nature">
        <title>Giant virus diversity and host interactions through global metagenomics.</title>
        <authorList>
            <person name="Schulz F."/>
            <person name="Roux S."/>
            <person name="Paez-Espino D."/>
            <person name="Jungbluth S."/>
            <person name="Walsh D.A."/>
            <person name="Denef V.J."/>
            <person name="McMahon K.D."/>
            <person name="Konstantinidis K.T."/>
            <person name="Eloe-Fadrosh E.A."/>
            <person name="Kyrpides N.C."/>
            <person name="Woyke T."/>
        </authorList>
    </citation>
    <scope>NUCLEOTIDE SEQUENCE</scope>
    <source>
        <strain evidence="2">GVMAG-S-1035118-87</strain>
    </source>
</reference>
<protein>
    <submittedName>
        <fullName evidence="2">Uncharacterized protein</fullName>
    </submittedName>
</protein>
<organism evidence="2">
    <name type="scientific">viral metagenome</name>
    <dbReference type="NCBI Taxonomy" id="1070528"/>
    <lineage>
        <taxon>unclassified sequences</taxon>
        <taxon>metagenomes</taxon>
        <taxon>organismal metagenomes</taxon>
    </lineage>
</organism>
<evidence type="ECO:0000256" key="1">
    <source>
        <dbReference type="SAM" id="MobiDB-lite"/>
    </source>
</evidence>
<name>A0A6C0AHP0_9ZZZZ</name>
<dbReference type="SUPFAM" id="SSF56112">
    <property type="entry name" value="Protein kinase-like (PK-like)"/>
    <property type="match status" value="1"/>
</dbReference>
<dbReference type="InterPro" id="IPR008266">
    <property type="entry name" value="Tyr_kinase_AS"/>
</dbReference>
<proteinExistence type="predicted"/>
<dbReference type="InterPro" id="IPR011009">
    <property type="entry name" value="Kinase-like_dom_sf"/>
</dbReference>
<dbReference type="AlphaFoldDB" id="A0A6C0AHP0"/>